<comment type="subcellular location">
    <subcellularLocation>
        <location evidence="1">Membrane</location>
        <topology evidence="1">Multi-pass membrane protein</topology>
    </subcellularLocation>
</comment>
<evidence type="ECO:0000256" key="1">
    <source>
        <dbReference type="ARBA" id="ARBA00004141"/>
    </source>
</evidence>
<sequence length="410" mass="43748">MMKPSLTGSTSFCAKSTSSRPLSATSRMSTAAALSSMAPSNTAPAGNGARRAYRGAVQRIGRRWFGRLLSVEQASWLQVLKTVVAIALSWFASRLLLGVELPIFAAIAALLVVAPSVNQSIGKGVERSGGVLGGVVLAWVAHLLLPPGPLMVLAVTMVAVVLARLLRLAPMAANQLPISAMILLALGAGTGPLFGFERVVETLIGAVVALLINLAVVPPVHHEPAERAMRELAHDIADAYDRVARALTSDRVEGARLLEDARALRGRAQATRAAMDALEDSTRLNPRTRALRERIERDERLLLSLTVLTNRVIGMSRSIADRFEPSLVADATVQRIAVEVRRIAHEVRALVDQQALDDGRTMSMPALEGPALTTPIEVPAPHPTHWVLIGALLEDVRQARESLEAGADGV</sequence>
<dbReference type="OrthoDB" id="5176502at2"/>
<evidence type="ECO:0000313" key="7">
    <source>
        <dbReference type="EMBL" id="KAA6437918.1"/>
    </source>
</evidence>
<keyword evidence="2 5" id="KW-0812">Transmembrane</keyword>
<comment type="caution">
    <text evidence="7">The sequence shown here is derived from an EMBL/GenBank/DDBJ whole genome shotgun (WGS) entry which is preliminary data.</text>
</comment>
<dbReference type="GO" id="GO:0016020">
    <property type="term" value="C:membrane"/>
    <property type="evidence" value="ECO:0007669"/>
    <property type="project" value="UniProtKB-SubCell"/>
</dbReference>
<evidence type="ECO:0000256" key="5">
    <source>
        <dbReference type="SAM" id="Phobius"/>
    </source>
</evidence>
<feature type="transmembrane region" description="Helical" evidence="5">
    <location>
        <begin position="176"/>
        <end position="196"/>
    </location>
</feature>
<dbReference type="Proteomes" id="UP000323221">
    <property type="component" value="Unassembled WGS sequence"/>
</dbReference>
<name>A0A5M8QRP3_9MICO</name>
<dbReference type="InterPro" id="IPR049453">
    <property type="entry name" value="Memb_transporter_dom"/>
</dbReference>
<evidence type="ECO:0000313" key="8">
    <source>
        <dbReference type="Proteomes" id="UP000323221"/>
    </source>
</evidence>
<dbReference type="AlphaFoldDB" id="A0A5M8QRP3"/>
<evidence type="ECO:0000259" key="6">
    <source>
        <dbReference type="Pfam" id="PF13515"/>
    </source>
</evidence>
<feature type="domain" description="Integral membrane bound transporter" evidence="6">
    <location>
        <begin position="89"/>
        <end position="212"/>
    </location>
</feature>
<evidence type="ECO:0000256" key="3">
    <source>
        <dbReference type="ARBA" id="ARBA00022989"/>
    </source>
</evidence>
<keyword evidence="4 5" id="KW-0472">Membrane</keyword>
<evidence type="ECO:0000256" key="4">
    <source>
        <dbReference type="ARBA" id="ARBA00023136"/>
    </source>
</evidence>
<dbReference type="EMBL" id="VOIR01000001">
    <property type="protein sequence ID" value="KAA6437918.1"/>
    <property type="molecule type" value="Genomic_DNA"/>
</dbReference>
<feature type="transmembrane region" description="Helical" evidence="5">
    <location>
        <begin position="202"/>
        <end position="220"/>
    </location>
</feature>
<protein>
    <submittedName>
        <fullName evidence="7">FUSC family protein</fullName>
    </submittedName>
</protein>
<proteinExistence type="predicted"/>
<gene>
    <name evidence="7" type="ORF">FQ330_00015</name>
</gene>
<reference evidence="7 8" key="1">
    <citation type="submission" date="2019-08" db="EMBL/GenBank/DDBJ databases">
        <title>Agrococcus lahaulensis sp. nov., isolated from a cold desert of the Indian Himalayas.</title>
        <authorList>
            <person name="Qu J.H."/>
        </authorList>
    </citation>
    <scope>NUCLEOTIDE SEQUENCE [LARGE SCALE GENOMIC DNA]</scope>
    <source>
        <strain evidence="7 8">NS18</strain>
    </source>
</reference>
<accession>A0A5M8QRP3</accession>
<evidence type="ECO:0000256" key="2">
    <source>
        <dbReference type="ARBA" id="ARBA00022692"/>
    </source>
</evidence>
<organism evidence="7 8">
    <name type="scientific">Agrococcus sediminis</name>
    <dbReference type="NCBI Taxonomy" id="2599924"/>
    <lineage>
        <taxon>Bacteria</taxon>
        <taxon>Bacillati</taxon>
        <taxon>Actinomycetota</taxon>
        <taxon>Actinomycetes</taxon>
        <taxon>Micrococcales</taxon>
        <taxon>Microbacteriaceae</taxon>
        <taxon>Agrococcus</taxon>
    </lineage>
</organism>
<feature type="transmembrane region" description="Helical" evidence="5">
    <location>
        <begin position="97"/>
        <end position="117"/>
    </location>
</feature>
<keyword evidence="8" id="KW-1185">Reference proteome</keyword>
<dbReference type="Pfam" id="PF13515">
    <property type="entry name" value="FUSC_2"/>
    <property type="match status" value="1"/>
</dbReference>
<feature type="transmembrane region" description="Helical" evidence="5">
    <location>
        <begin position="129"/>
        <end position="145"/>
    </location>
</feature>
<keyword evidence="3 5" id="KW-1133">Transmembrane helix</keyword>